<feature type="chain" id="PRO_5001566486" description="GPI transamidase subunit PIG-U" evidence="11">
    <location>
        <begin position="32"/>
        <end position="515"/>
    </location>
</feature>
<evidence type="ECO:0000256" key="2">
    <source>
        <dbReference type="ARBA" id="ARBA00004687"/>
    </source>
</evidence>
<feature type="transmembrane region" description="Helical" evidence="10">
    <location>
        <begin position="424"/>
        <end position="442"/>
    </location>
</feature>
<feature type="transmembrane region" description="Helical" evidence="10">
    <location>
        <begin position="293"/>
        <end position="321"/>
    </location>
</feature>
<comment type="pathway">
    <text evidence="2">Glycolipid biosynthesis; glycosylphosphatidylinositol-anchor biosynthesis.</text>
</comment>
<evidence type="ECO:0000256" key="10">
    <source>
        <dbReference type="SAM" id="Phobius"/>
    </source>
</evidence>
<sequence length="515" mass="53527">MASPLVALTVGAAALAIRLFLLGSQWPAAQSALQSPTAGDHTALQEGVWLWTRGIDPYSSWTLHQPPLSLLPAYLDTLLGSAGRPVASALVAALADVLTALLVIRFSRSVLERTISWRRSFLVASPTGALASGEDRPKDAQLADSQATARSSAVATPGARSRGPPGGPLADAAPGPAAGAAAPAAGAADDAGSPAMHHGVLLRPESGVGPGLLGVAYLLNPFLLASAAFPGVSPSLLNLFSLGALVAADRGSPLLAGAALAFAAYFGVYPLMLVVPCGLLLAQRAPGRRAGPVAAMLLGLLLAGVALLAGSRALIGSWTFIQHVYLFQLTIPDLAPNLGLIWYFLLEIFAPFAVFYRVVFQVNILIYLVPLSIRLWRQPLLLAAMLIAIYNLLKPYPAVGDYALTAAVLLAHMCYVGDRLRHTFLVGQLVLYSTALAPALWYVWVGSGAGNANFFFAITLVLAVAQILAVVDVLRSFFLLEAALSGVGATKAGPALAESPAGRESPAPQLVFSFN</sequence>
<dbReference type="Pfam" id="PF06728">
    <property type="entry name" value="PIG-U"/>
    <property type="match status" value="1"/>
</dbReference>
<keyword evidence="5 10" id="KW-0812">Transmembrane</keyword>
<name>A0A058ZI50_FONAL</name>
<dbReference type="EMBL" id="KB932201">
    <property type="protein sequence ID" value="KCV73202.1"/>
    <property type="molecule type" value="Genomic_DNA"/>
</dbReference>
<evidence type="ECO:0000256" key="3">
    <source>
        <dbReference type="ARBA" id="ARBA00010026"/>
    </source>
</evidence>
<keyword evidence="8 10" id="KW-0472">Membrane</keyword>
<evidence type="ECO:0000256" key="11">
    <source>
        <dbReference type="SAM" id="SignalP"/>
    </source>
</evidence>
<organism evidence="12">
    <name type="scientific">Fonticula alba</name>
    <name type="common">Slime mold</name>
    <dbReference type="NCBI Taxonomy" id="691883"/>
    <lineage>
        <taxon>Eukaryota</taxon>
        <taxon>Rotosphaerida</taxon>
        <taxon>Fonticulaceae</taxon>
        <taxon>Fonticula</taxon>
    </lineage>
</organism>
<evidence type="ECO:0000256" key="5">
    <source>
        <dbReference type="ARBA" id="ARBA00022692"/>
    </source>
</evidence>
<gene>
    <name evidence="12" type="ORF">H696_00745</name>
</gene>
<keyword evidence="6" id="KW-0256">Endoplasmic reticulum</keyword>
<evidence type="ECO:0000256" key="4">
    <source>
        <dbReference type="ARBA" id="ARBA00022502"/>
    </source>
</evidence>
<dbReference type="GO" id="GO:0016255">
    <property type="term" value="P:attachment of GPI anchor to protein"/>
    <property type="evidence" value="ECO:0007669"/>
    <property type="project" value="InterPro"/>
</dbReference>
<evidence type="ECO:0000256" key="6">
    <source>
        <dbReference type="ARBA" id="ARBA00022824"/>
    </source>
</evidence>
<comment type="subcellular location">
    <subcellularLocation>
        <location evidence="1">Endoplasmic reticulum membrane</location>
        <topology evidence="1">Multi-pass membrane protein</topology>
    </subcellularLocation>
</comment>
<evidence type="ECO:0000313" key="13">
    <source>
        <dbReference type="Proteomes" id="UP000030693"/>
    </source>
</evidence>
<dbReference type="InterPro" id="IPR009600">
    <property type="entry name" value="PIG-U"/>
</dbReference>
<reference evidence="12" key="1">
    <citation type="submission" date="2013-04" db="EMBL/GenBank/DDBJ databases">
        <title>The Genome Sequence of Fonticula alba ATCC 38817.</title>
        <authorList>
            <consortium name="The Broad Institute Genomics Platform"/>
            <person name="Russ C."/>
            <person name="Cuomo C."/>
            <person name="Burger G."/>
            <person name="Gray M.W."/>
            <person name="Holland P.W.H."/>
            <person name="King N."/>
            <person name="Lang F.B.F."/>
            <person name="Roger A.J."/>
            <person name="Ruiz-Trillo I."/>
            <person name="Brown M."/>
            <person name="Walker B."/>
            <person name="Young S."/>
            <person name="Zeng Q."/>
            <person name="Gargeya S."/>
            <person name="Fitzgerald M."/>
            <person name="Haas B."/>
            <person name="Abouelleil A."/>
            <person name="Allen A.W."/>
            <person name="Alvarado L."/>
            <person name="Arachchi H.M."/>
            <person name="Berlin A.M."/>
            <person name="Chapman S.B."/>
            <person name="Gainer-Dewar J."/>
            <person name="Goldberg J."/>
            <person name="Griggs A."/>
            <person name="Gujja S."/>
            <person name="Hansen M."/>
            <person name="Howarth C."/>
            <person name="Imamovic A."/>
            <person name="Ireland A."/>
            <person name="Larimer J."/>
            <person name="McCowan C."/>
            <person name="Murphy C."/>
            <person name="Pearson M."/>
            <person name="Poon T.W."/>
            <person name="Priest M."/>
            <person name="Roberts A."/>
            <person name="Saif S."/>
            <person name="Shea T."/>
            <person name="Sisk P."/>
            <person name="Sykes S."/>
            <person name="Wortman J."/>
            <person name="Nusbaum C."/>
            <person name="Birren B."/>
        </authorList>
    </citation>
    <scope>NUCLEOTIDE SEQUENCE [LARGE SCALE GENOMIC DNA]</scope>
    <source>
        <strain evidence="12">ATCC 38817</strain>
    </source>
</reference>
<keyword evidence="11" id="KW-0732">Signal</keyword>
<keyword evidence="4" id="KW-0337">GPI-anchor biosynthesis</keyword>
<dbReference type="eggNOG" id="KOG2552">
    <property type="taxonomic scope" value="Eukaryota"/>
</dbReference>
<accession>A0A058ZI50</accession>
<protein>
    <recommendedName>
        <fullName evidence="14">GPI transamidase subunit PIG-U</fullName>
    </recommendedName>
</protein>
<keyword evidence="7 10" id="KW-1133">Transmembrane helix</keyword>
<dbReference type="GO" id="GO:0006506">
    <property type="term" value="P:GPI anchor biosynthetic process"/>
    <property type="evidence" value="ECO:0007669"/>
    <property type="project" value="UniProtKB-UniPathway"/>
</dbReference>
<dbReference type="PANTHER" id="PTHR13121">
    <property type="entry name" value="GPI TRANSAMIDASE COMPONENT PIG-U"/>
    <property type="match status" value="1"/>
</dbReference>
<feature type="transmembrane region" description="Helical" evidence="10">
    <location>
        <begin position="222"/>
        <end position="248"/>
    </location>
</feature>
<evidence type="ECO:0000256" key="9">
    <source>
        <dbReference type="SAM" id="MobiDB-lite"/>
    </source>
</evidence>
<dbReference type="PANTHER" id="PTHR13121:SF0">
    <property type="entry name" value="PHOSPHATIDYLINOSITOL GLYCAN ANCHOR BIOSYNTHESIS CLASS U PROTEIN"/>
    <property type="match status" value="1"/>
</dbReference>
<evidence type="ECO:0000256" key="1">
    <source>
        <dbReference type="ARBA" id="ARBA00004477"/>
    </source>
</evidence>
<dbReference type="UniPathway" id="UPA00196"/>
<proteinExistence type="inferred from homology"/>
<dbReference type="OrthoDB" id="549017at2759"/>
<feature type="transmembrane region" description="Helical" evidence="10">
    <location>
        <begin position="254"/>
        <end position="281"/>
    </location>
</feature>
<dbReference type="STRING" id="691883.A0A058ZI50"/>
<feature type="transmembrane region" description="Helical" evidence="10">
    <location>
        <begin position="341"/>
        <end position="368"/>
    </location>
</feature>
<feature type="transmembrane region" description="Helical" evidence="10">
    <location>
        <begin position="375"/>
        <end position="393"/>
    </location>
</feature>
<feature type="transmembrane region" description="Helical" evidence="10">
    <location>
        <begin position="454"/>
        <end position="474"/>
    </location>
</feature>
<evidence type="ECO:0008006" key="14">
    <source>
        <dbReference type="Google" id="ProtNLM"/>
    </source>
</evidence>
<feature type="compositionally biased region" description="Polar residues" evidence="9">
    <location>
        <begin position="143"/>
        <end position="154"/>
    </location>
</feature>
<feature type="region of interest" description="Disordered" evidence="9">
    <location>
        <begin position="128"/>
        <end position="190"/>
    </location>
</feature>
<evidence type="ECO:0000256" key="8">
    <source>
        <dbReference type="ARBA" id="ARBA00023136"/>
    </source>
</evidence>
<keyword evidence="13" id="KW-1185">Reference proteome</keyword>
<dbReference type="RefSeq" id="XP_009492903.1">
    <property type="nucleotide sequence ID" value="XM_009494628.1"/>
</dbReference>
<feature type="transmembrane region" description="Helical" evidence="10">
    <location>
        <begin position="86"/>
        <end position="104"/>
    </location>
</feature>
<evidence type="ECO:0000256" key="7">
    <source>
        <dbReference type="ARBA" id="ARBA00022989"/>
    </source>
</evidence>
<feature type="compositionally biased region" description="Low complexity" evidence="9">
    <location>
        <begin position="157"/>
        <end position="190"/>
    </location>
</feature>
<dbReference type="GeneID" id="20525470"/>
<dbReference type="GO" id="GO:0042765">
    <property type="term" value="C:GPI-anchor transamidase complex"/>
    <property type="evidence" value="ECO:0007669"/>
    <property type="project" value="InterPro"/>
</dbReference>
<feature type="signal peptide" evidence="11">
    <location>
        <begin position="1"/>
        <end position="31"/>
    </location>
</feature>
<dbReference type="Proteomes" id="UP000030693">
    <property type="component" value="Unassembled WGS sequence"/>
</dbReference>
<comment type="similarity">
    <text evidence="3">Belongs to the PIGU family.</text>
</comment>
<dbReference type="AlphaFoldDB" id="A0A058ZI50"/>
<evidence type="ECO:0000313" key="12">
    <source>
        <dbReference type="EMBL" id="KCV73202.1"/>
    </source>
</evidence>